<accession>A0ACC4C7N5</accession>
<sequence>MLEEIVELANIPYVKDIDSSTQSHNRLRSPQAIAEASNPEIGKALTESSSWTAQDKLMKWLQRVTKTHAIGNCKENQEWCAQNCNGQSRRGRVFAFAAFKSLGFSVPQFSPPLLSNAPENLVEQGTAGSKNSGKVTLGTG</sequence>
<protein>
    <submittedName>
        <fullName evidence="1">Uncharacterized protein</fullName>
    </submittedName>
</protein>
<comment type="caution">
    <text evidence="1">The sequence shown here is derived from an EMBL/GenBank/DDBJ whole genome shotgun (WGS) entry which is preliminary data.</text>
</comment>
<proteinExistence type="predicted"/>
<organism evidence="1 2">
    <name type="scientific">Populus alba</name>
    <name type="common">White poplar</name>
    <dbReference type="NCBI Taxonomy" id="43335"/>
    <lineage>
        <taxon>Eukaryota</taxon>
        <taxon>Viridiplantae</taxon>
        <taxon>Streptophyta</taxon>
        <taxon>Embryophyta</taxon>
        <taxon>Tracheophyta</taxon>
        <taxon>Spermatophyta</taxon>
        <taxon>Magnoliopsida</taxon>
        <taxon>eudicotyledons</taxon>
        <taxon>Gunneridae</taxon>
        <taxon>Pentapetalae</taxon>
        <taxon>rosids</taxon>
        <taxon>fabids</taxon>
        <taxon>Malpighiales</taxon>
        <taxon>Salicaceae</taxon>
        <taxon>Saliceae</taxon>
        <taxon>Populus</taxon>
    </lineage>
</organism>
<keyword evidence="2" id="KW-1185">Reference proteome</keyword>
<reference evidence="1 2" key="1">
    <citation type="journal article" date="2024" name="Plant Biotechnol. J.">
        <title>Genome and CRISPR/Cas9 system of a widespread forest tree (Populus alba) in the world.</title>
        <authorList>
            <person name="Liu Y.J."/>
            <person name="Jiang P.F."/>
            <person name="Han X.M."/>
            <person name="Li X.Y."/>
            <person name="Wang H.M."/>
            <person name="Wang Y.J."/>
            <person name="Wang X.X."/>
            <person name="Zeng Q.Y."/>
        </authorList>
    </citation>
    <scope>NUCLEOTIDE SEQUENCE [LARGE SCALE GENOMIC DNA]</scope>
    <source>
        <strain evidence="2">cv. PAL-ZL1</strain>
    </source>
</reference>
<dbReference type="Proteomes" id="UP000309997">
    <property type="component" value="Unassembled WGS sequence"/>
</dbReference>
<gene>
    <name evidence="1" type="ORF">D5086_013822</name>
</gene>
<evidence type="ECO:0000313" key="2">
    <source>
        <dbReference type="Proteomes" id="UP000309997"/>
    </source>
</evidence>
<name>A0ACC4C7N5_POPAL</name>
<dbReference type="EMBL" id="RCHU02000006">
    <property type="protein sequence ID" value="KAL3586955.1"/>
    <property type="molecule type" value="Genomic_DNA"/>
</dbReference>
<evidence type="ECO:0000313" key="1">
    <source>
        <dbReference type="EMBL" id="KAL3586955.1"/>
    </source>
</evidence>